<dbReference type="GO" id="GO:0005874">
    <property type="term" value="C:microtubule"/>
    <property type="evidence" value="ECO:0007669"/>
    <property type="project" value="UniProtKB-ARBA"/>
</dbReference>
<feature type="region of interest" description="Disordered" evidence="10">
    <location>
        <begin position="1476"/>
        <end position="1509"/>
    </location>
</feature>
<dbReference type="Pfam" id="PF21041">
    <property type="entry name" value="XMAP215_CLASP_TOG"/>
    <property type="match status" value="3"/>
</dbReference>
<dbReference type="WBParaSite" id="MBELARI_LOCUS5477.2">
    <property type="protein sequence ID" value="MBELARI_LOCUS5477.2"/>
    <property type="gene ID" value="MBELARI_LOCUS5477"/>
</dbReference>
<feature type="compositionally biased region" description="Low complexity" evidence="10">
    <location>
        <begin position="269"/>
        <end position="280"/>
    </location>
</feature>
<dbReference type="SMART" id="SM01349">
    <property type="entry name" value="TOG"/>
    <property type="match status" value="3"/>
</dbReference>
<keyword evidence="5" id="KW-0498">Mitosis</keyword>
<keyword evidence="7" id="KW-0131">Cell cycle</keyword>
<keyword evidence="12" id="KW-1185">Reference proteome</keyword>
<dbReference type="GO" id="GO:0051231">
    <property type="term" value="P:spindle elongation"/>
    <property type="evidence" value="ECO:0007669"/>
    <property type="project" value="UniProtKB-ARBA"/>
</dbReference>
<comment type="similarity">
    <text evidence="8">Belongs to the TOG/XMAP215 family.</text>
</comment>
<feature type="compositionally biased region" description="Low complexity" evidence="10">
    <location>
        <begin position="536"/>
        <end position="546"/>
    </location>
</feature>
<feature type="domain" description="TOG" evidence="11">
    <location>
        <begin position="291"/>
        <end position="531"/>
    </location>
</feature>
<dbReference type="GO" id="GO:0046785">
    <property type="term" value="P:microtubule polymerization"/>
    <property type="evidence" value="ECO:0007669"/>
    <property type="project" value="InterPro"/>
</dbReference>
<feature type="compositionally biased region" description="Low complexity" evidence="10">
    <location>
        <begin position="247"/>
        <end position="257"/>
    </location>
</feature>
<evidence type="ECO:0000313" key="13">
    <source>
        <dbReference type="WBParaSite" id="MBELARI_LOCUS5477.2"/>
    </source>
</evidence>
<dbReference type="FunFam" id="1.25.10.10:FF:000050">
    <property type="entry name" value="Cytoskeleton-associated protein 5 isoform X1"/>
    <property type="match status" value="1"/>
</dbReference>
<evidence type="ECO:0000256" key="6">
    <source>
        <dbReference type="ARBA" id="ARBA00023212"/>
    </source>
</evidence>
<dbReference type="GO" id="GO:0051010">
    <property type="term" value="F:microtubule plus-end binding"/>
    <property type="evidence" value="ECO:0007669"/>
    <property type="project" value="InterPro"/>
</dbReference>
<feature type="region of interest" description="Disordered" evidence="10">
    <location>
        <begin position="877"/>
        <end position="926"/>
    </location>
</feature>
<dbReference type="InterPro" id="IPR021133">
    <property type="entry name" value="HEAT_type_2"/>
</dbReference>
<sequence>MGDEFEYLDPFDVVGNLPPTFYNEEGGVNSKKWQERKDALEALLKLISDNPKLDPKANYGELISTLNRLLGKDANVNVNAVAAKCLAGVAYGLRTKFGPHASTVLPTVLDKLKEKKPQLREPAVDCLDKVAFTVTSLDSLQDALVGGLENKNPQIKAQTAAFFYRAFKKYSDKTGKATLKAVAPILVKNTSDADVEVRSASIEALGSMLRATGPGGNALVKEIADDKARMDKVQAALEQAKAEVAEEQAQAPQAAAPSTVKNTQDEEPTSTSVASARAAPTASAVEADPFDFLDPFDVVSKLPATFYNEEGGVMSKKWQERKESLEALLKLMTDNPKLDPKANYGELIGTLNKLLGKDANINVAALAAKCLGGVAFGLRKKFGPHASGLLPTILEKFKEKKPLLRDPLVECIDRVGATVDFEALEEGLVQGLENKNPQIKAQTDCFVERYLRRSTPQTMSKKIKGICAHFVKHTGDPDVEVREAAYNTLGAIQRIVGEKVVANWCGEVADDKMKMTKINEACQKLLGEIGPCVTAAPAPSASAAPPQKKPEEKKSAAPGKPGQPAQRPPSRPNSRRPSPEPEDESRPTTARKAPVAGKANDAQKEKDTGPVEILKGNGDKAQRLKDEAALRILKWNFTTPTDEHIEQLSGLISQYAVSSLQGMLFNKDFKMHIKACEEIMKLADGNPEAVVNNSDLLLKWCTLRFFETNPSALIKVLELALRVLRECERFEEPFSNTEVAAFLPYLLAKLGDPKDHIRGVIKDIVDSMTSMCGPVKLTPSLLEGLKTKNARQRSEILRILSEYIDGGALTQMKPLGALKAIAPCVADADKNVREAAIVGMVSAYRCEGDSALKAAGKIADKEMAMIQERIKRMKIVPGQGLPSTPAGGARIVKAEPVVRGRAPTREQSPGPQSAKRSQSNSTILRQPLRKKQLQALSNHCSPERREILQKTLTIYSSEAHETPKAKQLVNEFNYDGMKTVARPRNPAAPTVNQKGARFGLDGDFLEDPYRAVREERMHRIMSATAAIANLENSLIQPTEMQFARDMKRTTSQSSIASSVETLEQLDKTINDVGSSNSNIANDAIAQLIFVAQSPEQLPLLHERVDTLLQMCALQIESSMATAPYSSLDKASELIRNVFNLIQKIYISEECPADRHPLASLSTAVCESLLKQLIVTVSSPTLAALDDFPTIGRTANIIVIRLVNLCRPSVLFEALAHNMMNSGPSSNEWTMLLRIFNRLAQNCGNINFVARTDLRQFFIAASEFCGYLEKQAGGTNSAVVNETLDNLNSSIEKVVHAFREQALDILRRIPRPHAKIIEKVNTSMAQVKDTAKPEFPNNLPGQVDSPTGEFSLEKFWSLLHSVSIDFTKMSRTIPPLADYYKQYPSRVPIMEQKLIRYLYGTLISHNIRLYNEKGDRIVWPDETILEQLNKSRDVLLSTMGETVWGERKNPLWRGSNSQANGHDLHMISSTMSDLPSVHAQNNENRIPSPIEPVRQPAKKPPRRSQLNRDELENLRARLDAVTGN</sequence>
<dbReference type="InterPro" id="IPR011989">
    <property type="entry name" value="ARM-like"/>
</dbReference>
<feature type="repeat" description="HEAT" evidence="9">
    <location>
        <begin position="466"/>
        <end position="503"/>
    </location>
</feature>
<evidence type="ECO:0000256" key="1">
    <source>
        <dbReference type="ARBA" id="ARBA00004300"/>
    </source>
</evidence>
<dbReference type="InterPro" id="IPR048491">
    <property type="entry name" value="XMAP215_CLASP_TOG"/>
</dbReference>
<dbReference type="Gene3D" id="1.25.10.10">
    <property type="entry name" value="Leucine-rich Repeat Variant"/>
    <property type="match status" value="3"/>
</dbReference>
<dbReference type="SUPFAM" id="SSF48371">
    <property type="entry name" value="ARM repeat"/>
    <property type="match status" value="1"/>
</dbReference>
<dbReference type="PROSITE" id="PS50077">
    <property type="entry name" value="HEAT_REPEAT"/>
    <property type="match status" value="2"/>
</dbReference>
<keyword evidence="3" id="KW-0132">Cell division</keyword>
<evidence type="ECO:0000259" key="11">
    <source>
        <dbReference type="SMART" id="SM01349"/>
    </source>
</evidence>
<evidence type="ECO:0000256" key="4">
    <source>
        <dbReference type="ARBA" id="ARBA00022737"/>
    </source>
</evidence>
<feature type="compositionally biased region" description="Polar residues" evidence="10">
    <location>
        <begin position="905"/>
        <end position="924"/>
    </location>
</feature>
<accession>A0AAF3FEM5</accession>
<protein>
    <submittedName>
        <fullName evidence="13">TOG domain-containing protein</fullName>
    </submittedName>
</protein>
<evidence type="ECO:0000313" key="12">
    <source>
        <dbReference type="Proteomes" id="UP000887575"/>
    </source>
</evidence>
<evidence type="ECO:0000256" key="9">
    <source>
        <dbReference type="PROSITE-ProRule" id="PRU00103"/>
    </source>
</evidence>
<reference evidence="13" key="1">
    <citation type="submission" date="2024-02" db="UniProtKB">
        <authorList>
            <consortium name="WormBaseParasite"/>
        </authorList>
    </citation>
    <scope>IDENTIFICATION</scope>
</reference>
<dbReference type="PANTHER" id="PTHR12609">
    <property type="entry name" value="MICROTUBULE ASSOCIATED PROTEIN XMAP215"/>
    <property type="match status" value="1"/>
</dbReference>
<organism evidence="12 13">
    <name type="scientific">Mesorhabditis belari</name>
    <dbReference type="NCBI Taxonomy" id="2138241"/>
    <lineage>
        <taxon>Eukaryota</taxon>
        <taxon>Metazoa</taxon>
        <taxon>Ecdysozoa</taxon>
        <taxon>Nematoda</taxon>
        <taxon>Chromadorea</taxon>
        <taxon>Rhabditida</taxon>
        <taxon>Rhabditina</taxon>
        <taxon>Rhabditomorpha</taxon>
        <taxon>Rhabditoidea</taxon>
        <taxon>Rhabditidae</taxon>
        <taxon>Mesorhabditinae</taxon>
        <taxon>Mesorhabditis</taxon>
    </lineage>
</organism>
<dbReference type="FunFam" id="1.25.10.10:FF:000019">
    <property type="entry name" value="Cytoskeleton-associated protein 5"/>
    <property type="match status" value="2"/>
</dbReference>
<evidence type="ECO:0000256" key="7">
    <source>
        <dbReference type="ARBA" id="ARBA00023306"/>
    </source>
</evidence>
<dbReference type="GO" id="GO:0061863">
    <property type="term" value="F:microtubule plus end polymerase"/>
    <property type="evidence" value="ECO:0007669"/>
    <property type="project" value="InterPro"/>
</dbReference>
<feature type="domain" description="TOG" evidence="11">
    <location>
        <begin position="642"/>
        <end position="883"/>
    </location>
</feature>
<feature type="region of interest" description="Disordered" evidence="10">
    <location>
        <begin position="241"/>
        <end position="280"/>
    </location>
</feature>
<evidence type="ECO:0000256" key="2">
    <source>
        <dbReference type="ARBA" id="ARBA00022490"/>
    </source>
</evidence>
<dbReference type="Proteomes" id="UP000887575">
    <property type="component" value="Unassembled WGS sequence"/>
</dbReference>
<feature type="region of interest" description="Disordered" evidence="10">
    <location>
        <begin position="536"/>
        <end position="618"/>
    </location>
</feature>
<keyword evidence="4" id="KW-0677">Repeat</keyword>
<dbReference type="InterPro" id="IPR034085">
    <property type="entry name" value="TOG"/>
</dbReference>
<keyword evidence="6" id="KW-0206">Cytoskeleton</keyword>
<evidence type="ECO:0000256" key="3">
    <source>
        <dbReference type="ARBA" id="ARBA00022618"/>
    </source>
</evidence>
<comment type="subcellular location">
    <subcellularLocation>
        <location evidence="1">Cytoplasm</location>
        <location evidence="1">Cytoskeleton</location>
        <location evidence="1">Microtubule organizing center</location>
        <location evidence="1">Centrosome</location>
    </subcellularLocation>
</comment>
<dbReference type="GO" id="GO:0051301">
    <property type="term" value="P:cell division"/>
    <property type="evidence" value="ECO:0007669"/>
    <property type="project" value="UniProtKB-KW"/>
</dbReference>
<proteinExistence type="inferred from homology"/>
<feature type="domain" description="TOG" evidence="11">
    <location>
        <begin position="6"/>
        <end position="246"/>
    </location>
</feature>
<evidence type="ECO:0000256" key="10">
    <source>
        <dbReference type="SAM" id="MobiDB-lite"/>
    </source>
</evidence>
<dbReference type="InterPro" id="IPR045110">
    <property type="entry name" value="XMAP215"/>
</dbReference>
<dbReference type="GO" id="GO:0005813">
    <property type="term" value="C:centrosome"/>
    <property type="evidence" value="ECO:0007669"/>
    <property type="project" value="UniProtKB-SubCell"/>
</dbReference>
<name>A0AAF3FEM5_9BILA</name>
<dbReference type="GO" id="GO:0030951">
    <property type="term" value="P:establishment or maintenance of microtubule cytoskeleton polarity"/>
    <property type="evidence" value="ECO:0007669"/>
    <property type="project" value="InterPro"/>
</dbReference>
<keyword evidence="2" id="KW-0963">Cytoplasm</keyword>
<dbReference type="InterPro" id="IPR016024">
    <property type="entry name" value="ARM-type_fold"/>
</dbReference>
<feature type="repeat" description="HEAT" evidence="9">
    <location>
        <begin position="182"/>
        <end position="214"/>
    </location>
</feature>
<evidence type="ECO:0000256" key="8">
    <source>
        <dbReference type="ARBA" id="ARBA00025722"/>
    </source>
</evidence>
<evidence type="ECO:0000256" key="5">
    <source>
        <dbReference type="ARBA" id="ARBA00022776"/>
    </source>
</evidence>